<comment type="similarity">
    <text evidence="4">Belongs to the MET18/MMS19 family.</text>
</comment>
<evidence type="ECO:0000259" key="5">
    <source>
        <dbReference type="Pfam" id="PF12460"/>
    </source>
</evidence>
<evidence type="ECO:0000256" key="3">
    <source>
        <dbReference type="ARBA" id="ARBA00023242"/>
    </source>
</evidence>
<dbReference type="Proteomes" id="UP001465668">
    <property type="component" value="Unassembled WGS sequence"/>
</dbReference>
<feature type="domain" description="MMS19 N-terminal" evidence="6">
    <location>
        <begin position="67"/>
        <end position="329"/>
    </location>
</feature>
<feature type="domain" description="MMS19 C-terminal" evidence="5">
    <location>
        <begin position="759"/>
        <end position="1166"/>
    </location>
</feature>
<sequence>MATNPFDDLALRYVLADDAPTQAGVAKTAVGQIETAALASPASSRNAIGQWVASINRWLGSQDDDEDDIISRAKALGFLAATLQQLNRDILKADQVKLLIGFFCSLFSSDHRAGIEASTKALGCLAGMTAFQPTKGNDIINSITKLGSDDFKRQTPATRLEIYHLIRRLLLDPIVANDLAYQHGNTSGFMTSLLDLCKNERDPQNLVMWFEIMKLFLQNFDPADQVVDEVFKSYSAYFPITLRASATPSGITVDDLKRSLRSCFSAHHRVARLAIPFLLNKLDQGEAVTVSVKVDILQTLEACLAQYGDVKQGVIPYTDQIWSSLKYEVRNGEIRDSIEATLKTLSAAAKRLDDEDLQAFLAAVWIDLSDDLSSETYTESAGRLLAALAGSSRQSFAVSTKQSIPHVMVTFRNTKAASHQSQLLGVLNAVLQVREALSTTQGPYELQDELFGDTLFDDIYARSWSSWTQNQFSNDRPTIIGKLIDGMAYMVNQTASDGSNRRLCSDATCNRVFSWLGTPAIIYPLEGRNFLLGSPEKEYNDIAKSASSALSKLAPRYPNGLRQLLERFLESVAIIAESKELSRSQVFAIRQATTRLCFIGSTAQRSDGWEIGNTLLLVTAFLRAFHRLAKVSRQYWHILLQAIHVALRRPLSSIANFISSNGWDHRIPGFLQGTERQDWVELLKSQIKGLPEIDKGDLGDLNKICDGSSTANDALLAYQQLLRVSFSIVTQLYRFSLRLQPIPGAEEDFIVDVSLETETASEGDADTFLHRLGQLAADLIRFIEAEDQTQLQLFEEAFLLFTQPPDASSRKRLFRTVAVAEDEESEARWALCKHNYRTAPLVLGVLQGLRPAAMRELYSHRVLLNLCERLTTPGTTGLSTANRAALDAMLAILSNKLNSSSMNQPHIERLNLLRPLANAFTRVVTRAISQNGNFARPLEPDVSTSLQIFRSVLHCLAGDIANYKPYLEENWLLSLVADTAPIEITIGRQLAQCFEILVSPKGYLTKEFHAVVKRLRGQWIYNQVDRPYLDDCFPRQAAGQHGSVDDRTATNRSVAIFATLKHLDYAVWRSDSSKVLLVVIRSLQTFRVSKDINTVLDILLKILDSDSDLVREHLEALITHVLAVYQMARNVFDTLEFVSDSDVDKMSKKEAAMCRKSCLVFLQRLPKTFEAVRHKLLPQRQAVLRGLSRACGDPVREVREVAIVARRDWDALS</sequence>
<name>A0ABR2XE27_9PEZI</name>
<evidence type="ECO:0000256" key="4">
    <source>
        <dbReference type="RuleBase" id="RU367072"/>
    </source>
</evidence>
<evidence type="ECO:0000259" key="6">
    <source>
        <dbReference type="Pfam" id="PF14500"/>
    </source>
</evidence>
<comment type="function">
    <text evidence="4">Key component of the cytosolic iron-sulfur protein assembly (CIA) complex, a multiprotein complex that mediates the incorporation of iron-sulfur cluster into apoproteins specifically involved in DNA metabolism and genomic integrity. In the CIA complex, MMS19 acts as an adapter between early-acting CIA components and a subset of cellular target iron-sulfur proteins.</text>
</comment>
<keyword evidence="2" id="KW-0677">Repeat</keyword>
<dbReference type="PANTHER" id="PTHR12891:SF0">
    <property type="entry name" value="MMS19 NUCLEOTIDE EXCISION REPAIR PROTEIN HOMOLOG"/>
    <property type="match status" value="1"/>
</dbReference>
<proteinExistence type="inferred from homology"/>
<organism evidence="7 8">
    <name type="scientific">Seiridium cardinale</name>
    <dbReference type="NCBI Taxonomy" id="138064"/>
    <lineage>
        <taxon>Eukaryota</taxon>
        <taxon>Fungi</taxon>
        <taxon>Dikarya</taxon>
        <taxon>Ascomycota</taxon>
        <taxon>Pezizomycotina</taxon>
        <taxon>Sordariomycetes</taxon>
        <taxon>Xylariomycetidae</taxon>
        <taxon>Amphisphaeriales</taxon>
        <taxon>Sporocadaceae</taxon>
        <taxon>Seiridium</taxon>
    </lineage>
</organism>
<keyword evidence="8" id="KW-1185">Reference proteome</keyword>
<evidence type="ECO:0000313" key="7">
    <source>
        <dbReference type="EMBL" id="KAK9771851.1"/>
    </source>
</evidence>
<keyword evidence="4" id="KW-0227">DNA damage</keyword>
<keyword evidence="3 4" id="KW-0539">Nucleus</keyword>
<dbReference type="SUPFAM" id="SSF48371">
    <property type="entry name" value="ARM repeat"/>
    <property type="match status" value="1"/>
</dbReference>
<accession>A0ABR2XE27</accession>
<dbReference type="InterPro" id="IPR029240">
    <property type="entry name" value="MMS19_N"/>
</dbReference>
<gene>
    <name evidence="7" type="ORF">SCAR479_11491</name>
</gene>
<keyword evidence="4" id="KW-0234">DNA repair</keyword>
<dbReference type="Pfam" id="PF12460">
    <property type="entry name" value="MMS19_C"/>
    <property type="match status" value="1"/>
</dbReference>
<dbReference type="InterPro" id="IPR024687">
    <property type="entry name" value="MMS19_C"/>
</dbReference>
<reference evidence="7 8" key="1">
    <citation type="submission" date="2024-02" db="EMBL/GenBank/DDBJ databases">
        <title>First draft genome assembly of two strains of Seiridium cardinale.</title>
        <authorList>
            <person name="Emiliani G."/>
            <person name="Scali E."/>
        </authorList>
    </citation>
    <scope>NUCLEOTIDE SEQUENCE [LARGE SCALE GENOMIC DNA]</scope>
    <source>
        <strain evidence="7 8">BM-138-000479</strain>
    </source>
</reference>
<protein>
    <recommendedName>
        <fullName evidence="4">MMS19 nucleotide excision repair protein</fullName>
    </recommendedName>
</protein>
<dbReference type="EMBL" id="JARVKM010000069">
    <property type="protein sequence ID" value="KAK9771851.1"/>
    <property type="molecule type" value="Genomic_DNA"/>
</dbReference>
<comment type="subcellular location">
    <subcellularLocation>
        <location evidence="1 4">Nucleus</location>
    </subcellularLocation>
</comment>
<dbReference type="Pfam" id="PF14500">
    <property type="entry name" value="MMS19_N"/>
    <property type="match status" value="1"/>
</dbReference>
<evidence type="ECO:0000313" key="8">
    <source>
        <dbReference type="Proteomes" id="UP001465668"/>
    </source>
</evidence>
<dbReference type="PANTHER" id="PTHR12891">
    <property type="entry name" value="DNA REPAIR/TRANSCRIPTION PROTEIN MET18/MMS19"/>
    <property type="match status" value="1"/>
</dbReference>
<comment type="caution">
    <text evidence="7">The sequence shown here is derived from an EMBL/GenBank/DDBJ whole genome shotgun (WGS) entry which is preliminary data.</text>
</comment>
<dbReference type="InterPro" id="IPR016024">
    <property type="entry name" value="ARM-type_fold"/>
</dbReference>
<evidence type="ECO:0000256" key="2">
    <source>
        <dbReference type="ARBA" id="ARBA00022737"/>
    </source>
</evidence>
<evidence type="ECO:0000256" key="1">
    <source>
        <dbReference type="ARBA" id="ARBA00004123"/>
    </source>
</evidence>
<dbReference type="InterPro" id="IPR039920">
    <property type="entry name" value="MMS19"/>
</dbReference>